<proteinExistence type="predicted"/>
<protein>
    <submittedName>
        <fullName evidence="1">Uncharacterized protein</fullName>
    </submittedName>
</protein>
<sequence length="113" mass="11984">MTSAILTALGTHEGCNLAGRQASSHPKTPFHFILFLLPLLSPSFFSPSCLSAVSKAFFSVETSGFLFPFSPNFLARCPGPDDALKLVEAGRPTELKPTLAPTAAGQDIPTSIY</sequence>
<dbReference type="EMBL" id="MU843008">
    <property type="protein sequence ID" value="KAK2023236.1"/>
    <property type="molecule type" value="Genomic_DNA"/>
</dbReference>
<keyword evidence="2" id="KW-1185">Reference proteome</keyword>
<comment type="caution">
    <text evidence="1">The sequence shown here is derived from an EMBL/GenBank/DDBJ whole genome shotgun (WGS) entry which is preliminary data.</text>
</comment>
<accession>A0AAD9H6A2</accession>
<name>A0AAD9H6A2_9PEZI</name>
<evidence type="ECO:0000313" key="2">
    <source>
        <dbReference type="Proteomes" id="UP001232148"/>
    </source>
</evidence>
<dbReference type="Proteomes" id="UP001232148">
    <property type="component" value="Unassembled WGS sequence"/>
</dbReference>
<organism evidence="1 2">
    <name type="scientific">Colletotrichum zoysiae</name>
    <dbReference type="NCBI Taxonomy" id="1216348"/>
    <lineage>
        <taxon>Eukaryota</taxon>
        <taxon>Fungi</taxon>
        <taxon>Dikarya</taxon>
        <taxon>Ascomycota</taxon>
        <taxon>Pezizomycotina</taxon>
        <taxon>Sordariomycetes</taxon>
        <taxon>Hypocreomycetidae</taxon>
        <taxon>Glomerellales</taxon>
        <taxon>Glomerellaceae</taxon>
        <taxon>Colletotrichum</taxon>
        <taxon>Colletotrichum graminicola species complex</taxon>
    </lineage>
</organism>
<gene>
    <name evidence="1" type="ORF">LX32DRAFT_160914</name>
</gene>
<dbReference type="AlphaFoldDB" id="A0AAD9H6A2"/>
<evidence type="ECO:0000313" key="1">
    <source>
        <dbReference type="EMBL" id="KAK2023236.1"/>
    </source>
</evidence>
<reference evidence="1" key="1">
    <citation type="submission" date="2021-06" db="EMBL/GenBank/DDBJ databases">
        <title>Comparative genomics, transcriptomics and evolutionary studies reveal genomic signatures of adaptation to plant cell wall in hemibiotrophic fungi.</title>
        <authorList>
            <consortium name="DOE Joint Genome Institute"/>
            <person name="Baroncelli R."/>
            <person name="Diaz J.F."/>
            <person name="Benocci T."/>
            <person name="Peng M."/>
            <person name="Battaglia E."/>
            <person name="Haridas S."/>
            <person name="Andreopoulos W."/>
            <person name="Labutti K."/>
            <person name="Pangilinan J."/>
            <person name="Floch G.L."/>
            <person name="Makela M.R."/>
            <person name="Henrissat B."/>
            <person name="Grigoriev I.V."/>
            <person name="Crouch J.A."/>
            <person name="De Vries R.P."/>
            <person name="Sukno S.A."/>
            <person name="Thon M.R."/>
        </authorList>
    </citation>
    <scope>NUCLEOTIDE SEQUENCE</scope>
    <source>
        <strain evidence="1">MAFF235873</strain>
    </source>
</reference>